<dbReference type="AlphaFoldDB" id="A0A7J0BSV8"/>
<evidence type="ECO:0008006" key="4">
    <source>
        <dbReference type="Google" id="ProtNLM"/>
    </source>
</evidence>
<evidence type="ECO:0000313" key="3">
    <source>
        <dbReference type="Proteomes" id="UP000503820"/>
    </source>
</evidence>
<dbReference type="Proteomes" id="UP000503820">
    <property type="component" value="Unassembled WGS sequence"/>
</dbReference>
<feature type="chain" id="PRO_5029892446" description="Porin" evidence="1">
    <location>
        <begin position="24"/>
        <end position="536"/>
    </location>
</feature>
<feature type="signal peptide" evidence="1">
    <location>
        <begin position="1"/>
        <end position="23"/>
    </location>
</feature>
<dbReference type="EMBL" id="BLVP01000007">
    <property type="protein sequence ID" value="GFM36748.1"/>
    <property type="molecule type" value="Genomic_DNA"/>
</dbReference>
<dbReference type="InterPro" id="IPR059232">
    <property type="entry name" value="Porin_put"/>
</dbReference>
<keyword evidence="1" id="KW-0732">Signal</keyword>
<name>A0A7J0BSV8_9BACT</name>
<evidence type="ECO:0000313" key="2">
    <source>
        <dbReference type="EMBL" id="GFM36748.1"/>
    </source>
</evidence>
<evidence type="ECO:0000256" key="1">
    <source>
        <dbReference type="SAM" id="SignalP"/>
    </source>
</evidence>
<comment type="caution">
    <text evidence="2">The sequence shown here is derived from an EMBL/GenBank/DDBJ whole genome shotgun (WGS) entry which is preliminary data.</text>
</comment>
<dbReference type="RefSeq" id="WP_174409405.1">
    <property type="nucleotide sequence ID" value="NZ_BLVP01000007.1"/>
</dbReference>
<gene>
    <name evidence="2" type="ORF">DSM19430T_14320</name>
</gene>
<keyword evidence="3" id="KW-1185">Reference proteome</keyword>
<reference evidence="2 3" key="1">
    <citation type="submission" date="2020-05" db="EMBL/GenBank/DDBJ databases">
        <title>Draft genome sequence of Desulfovibrio psychrotolerans JS1T.</title>
        <authorList>
            <person name="Ueno A."/>
            <person name="Tamazawa S."/>
            <person name="Tamamura S."/>
            <person name="Murakami T."/>
            <person name="Kiyama T."/>
            <person name="Inomata H."/>
            <person name="Amano Y."/>
            <person name="Miyakawa K."/>
            <person name="Tamaki H."/>
            <person name="Naganuma T."/>
            <person name="Kaneko K."/>
        </authorList>
    </citation>
    <scope>NUCLEOTIDE SEQUENCE [LARGE SCALE GENOMIC DNA]</scope>
    <source>
        <strain evidence="2 3">JS1</strain>
    </source>
</reference>
<accession>A0A7J0BSV8</accession>
<dbReference type="NCBIfam" id="NF033939">
    <property type="entry name" value="DESULF_POR1"/>
    <property type="match status" value="1"/>
</dbReference>
<sequence>MNRIITLMLALCLVFGAVANSSAADIKAKGSFAMEYGWMDNTNFEKGSSTGGDGTSEDDFVAQQRFRTQIDIVASENLSGVVFFEIDNVWGRNDAGDTKVKGGALGADGINIETKRAFIDWTVPNTDLAFRMGIQGVALPGAVAGSPILNDDVAAILATYKFNDMFTLNAFWARPYDARQSDTLSGVGRNHNDEIDLFGLIAGVKLDGMKINPWAMYGAVGGGAQAVGGLQSLFAANVPSGVISGNATNNWGPATHTALPAFIYNSYNGTENIDNHRAWWLGLGYELNMFDPIVFKFDAVYGKVDGGDLNYRLTGVNGTDPANAFANGTVFHTDSDILDREGWALAAKLSYKMDMLTPGVIGWYGSGEDDDITNGSERLPFIKGAFAPTSFGYYGYSGGFTVGTGEMMGATMDGKWGAGLLLEDIKVIEDLTSQVRVVYMEGTNDHDVLDSLVKYTSTSKATFLRNNVGKFMTDKDHAWEVNFDHKYMIYENLAMIVELGYINLDLDDSTWGLNGANAVKYDEDAWKANVIFQYTF</sequence>
<protein>
    <recommendedName>
        <fullName evidence="4">Porin</fullName>
    </recommendedName>
</protein>
<organism evidence="2 3">
    <name type="scientific">Desulfovibrio psychrotolerans</name>
    <dbReference type="NCBI Taxonomy" id="415242"/>
    <lineage>
        <taxon>Bacteria</taxon>
        <taxon>Pseudomonadati</taxon>
        <taxon>Thermodesulfobacteriota</taxon>
        <taxon>Desulfovibrionia</taxon>
        <taxon>Desulfovibrionales</taxon>
        <taxon>Desulfovibrionaceae</taxon>
        <taxon>Desulfovibrio</taxon>
    </lineage>
</organism>
<proteinExistence type="predicted"/>